<evidence type="ECO:0000313" key="2">
    <source>
        <dbReference type="Proteomes" id="UP000806378"/>
    </source>
</evidence>
<sequence length="108" mass="11678">MTVSLAPTPAPLSLSHEFQSRFPRDHNSTCTVFDIPRLSFAKFSLTGFQAFIKNIQKKQFGGEVLKGKTGSGDWEGKLCLTPIATISAVTRGQATSLCVAGHTETYLS</sequence>
<dbReference type="EMBL" id="MU090801">
    <property type="protein sequence ID" value="KAF7847459.1"/>
    <property type="molecule type" value="Genomic_DNA"/>
</dbReference>
<protein>
    <submittedName>
        <fullName evidence="1">Uncharacterized protein</fullName>
    </submittedName>
</protein>
<organism evidence="1 2">
    <name type="scientific">Corymbia citriodora subsp. variegata</name>
    <dbReference type="NCBI Taxonomy" id="360336"/>
    <lineage>
        <taxon>Eukaryota</taxon>
        <taxon>Viridiplantae</taxon>
        <taxon>Streptophyta</taxon>
        <taxon>Embryophyta</taxon>
        <taxon>Tracheophyta</taxon>
        <taxon>Spermatophyta</taxon>
        <taxon>Magnoliopsida</taxon>
        <taxon>eudicotyledons</taxon>
        <taxon>Gunneridae</taxon>
        <taxon>Pentapetalae</taxon>
        <taxon>rosids</taxon>
        <taxon>malvids</taxon>
        <taxon>Myrtales</taxon>
        <taxon>Myrtaceae</taxon>
        <taxon>Myrtoideae</taxon>
        <taxon>Eucalypteae</taxon>
        <taxon>Corymbia</taxon>
    </lineage>
</organism>
<dbReference type="Proteomes" id="UP000806378">
    <property type="component" value="Unassembled WGS sequence"/>
</dbReference>
<comment type="caution">
    <text evidence="1">The sequence shown here is derived from an EMBL/GenBank/DDBJ whole genome shotgun (WGS) entry which is preliminary data.</text>
</comment>
<dbReference type="Gramene" id="rna-gnl|WGS:JABURB|Cocit.L2948.1">
    <property type="protein sequence ID" value="cds-KAF7847459.1"/>
    <property type="gene ID" value="gene-BT93_L2948"/>
</dbReference>
<keyword evidence="2" id="KW-1185">Reference proteome</keyword>
<gene>
    <name evidence="1" type="ORF">BT93_L2948</name>
</gene>
<accession>A0A8T0CN34</accession>
<dbReference type="AlphaFoldDB" id="A0A8T0CN34"/>
<proteinExistence type="predicted"/>
<evidence type="ECO:0000313" key="1">
    <source>
        <dbReference type="EMBL" id="KAF7847459.1"/>
    </source>
</evidence>
<reference evidence="1" key="1">
    <citation type="submission" date="2020-05" db="EMBL/GenBank/DDBJ databases">
        <title>WGS assembly of Corymbia citriodora subspecies variegata.</title>
        <authorList>
            <person name="Barry K."/>
            <person name="Hundley H."/>
            <person name="Shu S."/>
            <person name="Jenkins J."/>
            <person name="Grimwood J."/>
            <person name="Baten A."/>
        </authorList>
    </citation>
    <scope>NUCLEOTIDE SEQUENCE</scope>
    <source>
        <strain evidence="1">CV2-018</strain>
    </source>
</reference>
<name>A0A8T0CN34_CORYI</name>